<dbReference type="SUPFAM" id="SSF48371">
    <property type="entry name" value="ARM repeat"/>
    <property type="match status" value="1"/>
</dbReference>
<evidence type="ECO:0000313" key="5">
    <source>
        <dbReference type="EMBL" id="CAE7627941.1"/>
    </source>
</evidence>
<comment type="similarity">
    <text evidence="1">Belongs to the CAND family.</text>
</comment>
<evidence type="ECO:0000313" key="6">
    <source>
        <dbReference type="Proteomes" id="UP000649617"/>
    </source>
</evidence>
<keyword evidence="3" id="KW-0833">Ubl conjugation pathway</keyword>
<dbReference type="Gene3D" id="1.25.10.10">
    <property type="entry name" value="Leucine-rich Repeat Variant"/>
    <property type="match status" value="1"/>
</dbReference>
<dbReference type="OrthoDB" id="413498at2759"/>
<dbReference type="Pfam" id="PF08623">
    <property type="entry name" value="TIP120"/>
    <property type="match status" value="1"/>
</dbReference>
<dbReference type="InterPro" id="IPR011989">
    <property type="entry name" value="ARM-like"/>
</dbReference>
<comment type="caution">
    <text evidence="5">The sequence shown here is derived from an EMBL/GenBank/DDBJ whole genome shotgun (WGS) entry which is preliminary data.</text>
</comment>
<gene>
    <name evidence="5" type="primary">CAND1</name>
    <name evidence="5" type="ORF">SPIL2461_LOCUS16446</name>
</gene>
<evidence type="ECO:0000259" key="4">
    <source>
        <dbReference type="Pfam" id="PF08623"/>
    </source>
</evidence>
<dbReference type="InterPro" id="IPR013932">
    <property type="entry name" value="TATA-bd_TIP120"/>
</dbReference>
<evidence type="ECO:0000256" key="1">
    <source>
        <dbReference type="ARBA" id="ARBA00007657"/>
    </source>
</evidence>
<organism evidence="5 6">
    <name type="scientific">Symbiodinium pilosum</name>
    <name type="common">Dinoflagellate</name>
    <dbReference type="NCBI Taxonomy" id="2952"/>
    <lineage>
        <taxon>Eukaryota</taxon>
        <taxon>Sar</taxon>
        <taxon>Alveolata</taxon>
        <taxon>Dinophyceae</taxon>
        <taxon>Suessiales</taxon>
        <taxon>Symbiodiniaceae</taxon>
        <taxon>Symbiodinium</taxon>
    </lineage>
</organism>
<dbReference type="InterPro" id="IPR016024">
    <property type="entry name" value="ARM-type_fold"/>
</dbReference>
<keyword evidence="2" id="KW-0677">Repeat</keyword>
<accession>A0A812VJS3</accession>
<name>A0A812VJS3_SYMPI</name>
<sequence>MAMNPSSVSQLLEDMENWDKDKRFMAASDLTQEVTMSNQVLDVHLQKRVCQAFVKQLEDQSIDVQGNAVKCLAKIVCKFQEQQIGEVLAKLSQQVLDGKAEVRDIYATCLKGLLSELPASCSALAGQNVLPKMLHGITSIPSLEVKEECTDVFHDFLKRFGDNRIMQWSDQDNMATSLLNLLKPKQHKTSLRKKVIACIGALSAVLADRQLDTLMRTLLADVRSAGTKAEKQKYIQCISTVSRNVGFRIGQHLKEIAPLFFQIVTQATQEDVSMDGDNEKDHEVVENCLNAFECFVLRCSKEMMPHLDELCGVILNLVAYDPNFYDSGDGQDAAMDDGFEEFDEDGLVDSDDDDNSWKVRRAALKVLEAMVKGLPDRLDEIYTKFAQPLIARFNEREESVKLDVFTTFGEMAQAAVIKTQPFLFAATGGASAPSTSSTFILEVERALPPKERPNSHHLIAVIPACISQLNKQMRSKAAKTRQGALTLLRTLSECIPQHVEPNFPQVKDELVRAMKESNSSMRLDSLILTRHLAEYFLNAATFQQLAPELCPLFLTCCSDSYYKSIAQALRAIGAYVYTLRPTPEAVSPELKVMLPVYDVLKTKLLATDIDQEVKESALECLGHLVACTGDLPDFQPPISDCLPSFVERIKNEVTRTTAIKALRTMCISKVQISGVSSILPAVGATLSQYLSQNSRSFRQQCLDALVHLIKKYGSGMPQETIMQILGDMVPFITDTDLYITDLCVQIAVQVLATSPRMAPQVIERCVPAVLTVCRSPLLQGSALDSILNFLSRVAQHREHCPFEKLRQELSNTSVIASAQAQAQRHVIGTLAKGLAAVTAASAPDVQKAAVQHFLESVKKTSGNPAQEVMHQCELSLLALGETGKYADLSGVPGFCDVLLHQLESQQDEIRLAAALALGYATVGAMGTLLKVVIDNVQQAGAEAQKKQYLLLTSLREVIAIGVAERHGSRALAEHLKPHVPRVLPILQQYADSQEESMRNVVSESLGHLLAVDQDAVMQALTALLSNRERESWRMRAAAVAAVRFAAAKQCQASAVLPLKEALLVCLGDEELQVRKAALHSVNVVCVSPTCSEILRDSTDLVLERIKEDSKQKPELIREVDLGPFKHKVDDGLPLRKFAYTVCCSLLAAYPEQIASPALIDLVLQGMGDNEDIQVICCQLLQDLCSWQFALYRIIGRVGDLVEPFDRCIMRWIKQVQAKQQVGRAMDMLRLYARTLKVVEPIAEANQHKVFVDFMGRIMKDPAFAQVYEQATAGKEL</sequence>
<dbReference type="PANTHER" id="PTHR12696">
    <property type="entry name" value="TIP120"/>
    <property type="match status" value="1"/>
</dbReference>
<dbReference type="GO" id="GO:0010265">
    <property type="term" value="P:SCF complex assembly"/>
    <property type="evidence" value="ECO:0007669"/>
    <property type="project" value="InterPro"/>
</dbReference>
<dbReference type="Pfam" id="PF25782">
    <property type="entry name" value="TPR_CAND1"/>
    <property type="match status" value="1"/>
</dbReference>
<dbReference type="EMBL" id="CAJNIZ010042598">
    <property type="protein sequence ID" value="CAE7627941.1"/>
    <property type="molecule type" value="Genomic_DNA"/>
</dbReference>
<dbReference type="InterPro" id="IPR039852">
    <property type="entry name" value="CAND1/CAND2"/>
</dbReference>
<keyword evidence="6" id="KW-1185">Reference proteome</keyword>
<evidence type="ECO:0000256" key="3">
    <source>
        <dbReference type="ARBA" id="ARBA00022786"/>
    </source>
</evidence>
<proteinExistence type="inferred from homology"/>
<dbReference type="AlphaFoldDB" id="A0A812VJS3"/>
<feature type="domain" description="TATA-binding protein interacting (TIP20)" evidence="4">
    <location>
        <begin position="1094"/>
        <end position="1256"/>
    </location>
</feature>
<protein>
    <submittedName>
        <fullName evidence="5">CAND1 protein</fullName>
    </submittedName>
</protein>
<dbReference type="Proteomes" id="UP000649617">
    <property type="component" value="Unassembled WGS sequence"/>
</dbReference>
<reference evidence="5" key="1">
    <citation type="submission" date="2021-02" db="EMBL/GenBank/DDBJ databases">
        <authorList>
            <person name="Dougan E. K."/>
            <person name="Rhodes N."/>
            <person name="Thang M."/>
            <person name="Chan C."/>
        </authorList>
    </citation>
    <scope>NUCLEOTIDE SEQUENCE</scope>
</reference>
<evidence type="ECO:0000256" key="2">
    <source>
        <dbReference type="ARBA" id="ARBA00022737"/>
    </source>
</evidence>